<evidence type="ECO:0000256" key="1">
    <source>
        <dbReference type="SAM" id="Phobius"/>
    </source>
</evidence>
<dbReference type="SMART" id="SM00014">
    <property type="entry name" value="acidPPc"/>
    <property type="match status" value="1"/>
</dbReference>
<gene>
    <name evidence="3" type="ORF">OJ996_20160</name>
</gene>
<comment type="caution">
    <text evidence="3">The sequence shown here is derived from an EMBL/GenBank/DDBJ whole genome shotgun (WGS) entry which is preliminary data.</text>
</comment>
<feature type="transmembrane region" description="Helical" evidence="1">
    <location>
        <begin position="101"/>
        <end position="121"/>
    </location>
</feature>
<feature type="domain" description="Phosphatidic acid phosphatase type 2/haloperoxidase" evidence="2">
    <location>
        <begin position="99"/>
        <end position="213"/>
    </location>
</feature>
<name>A0ABT3G7S6_9BACT</name>
<dbReference type="RefSeq" id="WP_264515475.1">
    <property type="nucleotide sequence ID" value="NZ_JAPDDR010000011.1"/>
</dbReference>
<feature type="transmembrane region" description="Helical" evidence="1">
    <location>
        <begin position="171"/>
        <end position="192"/>
    </location>
</feature>
<keyword evidence="1" id="KW-0812">Transmembrane</keyword>
<keyword evidence="1" id="KW-0472">Membrane</keyword>
<evidence type="ECO:0000313" key="3">
    <source>
        <dbReference type="EMBL" id="MCW1915913.1"/>
    </source>
</evidence>
<reference evidence="3" key="1">
    <citation type="submission" date="2022-10" db="EMBL/GenBank/DDBJ databases">
        <title>Luteolibacter sp. GHJ8, whole genome shotgun sequencing project.</title>
        <authorList>
            <person name="Zhao G."/>
            <person name="Shen L."/>
        </authorList>
    </citation>
    <scope>NUCLEOTIDE SEQUENCE</scope>
    <source>
        <strain evidence="3">GHJ8</strain>
    </source>
</reference>
<dbReference type="EMBL" id="JAPDDR010000011">
    <property type="protein sequence ID" value="MCW1915913.1"/>
    <property type="molecule type" value="Genomic_DNA"/>
</dbReference>
<dbReference type="Gene3D" id="1.20.144.10">
    <property type="entry name" value="Phosphatidic acid phosphatase type 2/haloperoxidase"/>
    <property type="match status" value="1"/>
</dbReference>
<protein>
    <submittedName>
        <fullName evidence="3">Phosphatase PAP2 family protein</fullName>
    </submittedName>
</protein>
<keyword evidence="1" id="KW-1133">Transmembrane helix</keyword>
<proteinExistence type="predicted"/>
<organism evidence="3 4">
    <name type="scientific">Luteolibacter rhizosphaerae</name>
    <dbReference type="NCBI Taxonomy" id="2989719"/>
    <lineage>
        <taxon>Bacteria</taxon>
        <taxon>Pseudomonadati</taxon>
        <taxon>Verrucomicrobiota</taxon>
        <taxon>Verrucomicrobiia</taxon>
        <taxon>Verrucomicrobiales</taxon>
        <taxon>Verrucomicrobiaceae</taxon>
        <taxon>Luteolibacter</taxon>
    </lineage>
</organism>
<feature type="transmembrane region" description="Helical" evidence="1">
    <location>
        <begin position="71"/>
        <end position="94"/>
    </location>
</feature>
<dbReference type="CDD" id="cd03392">
    <property type="entry name" value="PAP2_like_2"/>
    <property type="match status" value="1"/>
</dbReference>
<evidence type="ECO:0000313" key="4">
    <source>
        <dbReference type="Proteomes" id="UP001165653"/>
    </source>
</evidence>
<dbReference type="PANTHER" id="PTHR14969:SF13">
    <property type="entry name" value="AT30094P"/>
    <property type="match status" value="1"/>
</dbReference>
<dbReference type="Proteomes" id="UP001165653">
    <property type="component" value="Unassembled WGS sequence"/>
</dbReference>
<feature type="transmembrane region" description="Helical" evidence="1">
    <location>
        <begin position="141"/>
        <end position="159"/>
    </location>
</feature>
<dbReference type="InterPro" id="IPR036938">
    <property type="entry name" value="PAP2/HPO_sf"/>
</dbReference>
<feature type="transmembrane region" description="Helical" evidence="1">
    <location>
        <begin position="12"/>
        <end position="31"/>
    </location>
</feature>
<accession>A0ABT3G7S6</accession>
<evidence type="ECO:0000259" key="2">
    <source>
        <dbReference type="SMART" id="SM00014"/>
    </source>
</evidence>
<keyword evidence="4" id="KW-1185">Reference proteome</keyword>
<feature type="transmembrane region" description="Helical" evidence="1">
    <location>
        <begin position="198"/>
        <end position="217"/>
    </location>
</feature>
<dbReference type="InterPro" id="IPR000326">
    <property type="entry name" value="PAP2/HPO"/>
</dbReference>
<sequence length="227" mass="24702">MPLLPWIKRAQVPLLILLILAGIGAFLEIAVEVRENETRELDEKLLLMMRKPGNPADPIGSDRIEEMARDLTALGGMTLLTGVTLVATGVALFAGRRRLALLGLSSVILGSVVMNLLKHGFDRPRPDLVEHATVTHHSSFPSGHSMMAALVYLTLGILLARTQSRKRVRTFIVAISMLVTVLVGVSRVYLGVHWPTDVAAGWALGGAWAVMFWLAAIKFDPQSAPEK</sequence>
<dbReference type="Pfam" id="PF01569">
    <property type="entry name" value="PAP2"/>
    <property type="match status" value="1"/>
</dbReference>
<dbReference type="SUPFAM" id="SSF48317">
    <property type="entry name" value="Acid phosphatase/Vanadium-dependent haloperoxidase"/>
    <property type="match status" value="1"/>
</dbReference>
<dbReference type="PANTHER" id="PTHR14969">
    <property type="entry name" value="SPHINGOSINE-1-PHOSPHATE PHOSPHOHYDROLASE"/>
    <property type="match status" value="1"/>
</dbReference>